<sequence length="53" mass="6123">MPLYYEGVGKKRQQVWESGLSYTAAKSRKAKIELEQANSEQHPHPQKKGYDCQ</sequence>
<protein>
    <submittedName>
        <fullName evidence="1">Uncharacterized protein</fullName>
    </submittedName>
</protein>
<keyword evidence="2" id="KW-1185">Reference proteome</keyword>
<evidence type="ECO:0000313" key="1">
    <source>
        <dbReference type="EMBL" id="ENZ63923.1"/>
    </source>
</evidence>
<proteinExistence type="predicted"/>
<dbReference type="PATRIC" id="fig|999406.3.peg.2755"/>
<organism evidence="1 2">
    <name type="scientific">[Clostridium] clostridioforme 90A6</name>
    <dbReference type="NCBI Taxonomy" id="999406"/>
    <lineage>
        <taxon>Bacteria</taxon>
        <taxon>Bacillati</taxon>
        <taxon>Bacillota</taxon>
        <taxon>Clostridia</taxon>
        <taxon>Lachnospirales</taxon>
        <taxon>Lachnospiraceae</taxon>
        <taxon>Enterocloster</taxon>
    </lineage>
</organism>
<dbReference type="Proteomes" id="UP000013180">
    <property type="component" value="Unassembled WGS sequence"/>
</dbReference>
<dbReference type="HOGENOM" id="CLU_3116325_0_0_9"/>
<accession>R0CS72</accession>
<name>R0CS72_9FIRM</name>
<gene>
    <name evidence="1" type="ORF">HMPREF1083_02556</name>
</gene>
<reference evidence="1" key="1">
    <citation type="submission" date="2013-01" db="EMBL/GenBank/DDBJ databases">
        <title>The Genome Sequence of Clostridium clostridioforme 90A6.</title>
        <authorList>
            <consortium name="The Broad Institute Genome Sequencing Platform"/>
            <person name="Earl A."/>
            <person name="Ward D."/>
            <person name="Feldgarden M."/>
            <person name="Gevers D."/>
            <person name="Courvalin P."/>
            <person name="Lambert T."/>
            <person name="Walker B."/>
            <person name="Young S.K."/>
            <person name="Zeng Q."/>
            <person name="Gargeya S."/>
            <person name="Fitzgerald M."/>
            <person name="Haas B."/>
            <person name="Abouelleil A."/>
            <person name="Alvarado L."/>
            <person name="Arachchi H.M."/>
            <person name="Berlin A.M."/>
            <person name="Chapman S.B."/>
            <person name="Dewar J."/>
            <person name="Goldberg J."/>
            <person name="Griggs A."/>
            <person name="Gujja S."/>
            <person name="Hansen M."/>
            <person name="Howarth C."/>
            <person name="Imamovic A."/>
            <person name="Larimer J."/>
            <person name="McCowan C."/>
            <person name="Murphy C."/>
            <person name="Neiman D."/>
            <person name="Pearson M."/>
            <person name="Priest M."/>
            <person name="Roberts A."/>
            <person name="Saif S."/>
            <person name="Shea T."/>
            <person name="Sisk P."/>
            <person name="Sykes S."/>
            <person name="Wortman J."/>
            <person name="Nusbaum C."/>
            <person name="Birren B."/>
        </authorList>
    </citation>
    <scope>NUCLEOTIDE SEQUENCE [LARGE SCALE GENOMIC DNA]</scope>
    <source>
        <strain evidence="1">90A6</strain>
    </source>
</reference>
<evidence type="ECO:0000313" key="2">
    <source>
        <dbReference type="Proteomes" id="UP000013180"/>
    </source>
</evidence>
<dbReference type="EMBL" id="AGYL01000021">
    <property type="protein sequence ID" value="ENZ63923.1"/>
    <property type="molecule type" value="Genomic_DNA"/>
</dbReference>
<comment type="caution">
    <text evidence="1">The sequence shown here is derived from an EMBL/GenBank/DDBJ whole genome shotgun (WGS) entry which is preliminary data.</text>
</comment>
<dbReference type="AlphaFoldDB" id="R0CS72"/>